<evidence type="ECO:0000259" key="14">
    <source>
        <dbReference type="Pfam" id="PF02463"/>
    </source>
</evidence>
<evidence type="ECO:0000313" key="15">
    <source>
        <dbReference type="EMBL" id="SEN88859.1"/>
    </source>
</evidence>
<keyword evidence="7 12" id="KW-0227">DNA damage</keyword>
<dbReference type="Gene3D" id="1.20.1050.90">
    <property type="entry name" value="RecF/RecN/SMC, N-terminal domain"/>
    <property type="match status" value="1"/>
</dbReference>
<comment type="similarity">
    <text evidence="2 12 13">Belongs to the RecF family.</text>
</comment>
<evidence type="ECO:0000256" key="10">
    <source>
        <dbReference type="ARBA" id="ARBA00023204"/>
    </source>
</evidence>
<keyword evidence="11 12" id="KW-0742">SOS response</keyword>
<keyword evidence="16" id="KW-1185">Reference proteome</keyword>
<evidence type="ECO:0000256" key="9">
    <source>
        <dbReference type="ARBA" id="ARBA00023125"/>
    </source>
</evidence>
<evidence type="ECO:0000256" key="3">
    <source>
        <dbReference type="ARBA" id="ARBA00020170"/>
    </source>
</evidence>
<dbReference type="InterPro" id="IPR001238">
    <property type="entry name" value="DNA-binding_RecF"/>
</dbReference>
<name>A0A1H8K736_9FIRM</name>
<evidence type="ECO:0000256" key="8">
    <source>
        <dbReference type="ARBA" id="ARBA00022840"/>
    </source>
</evidence>
<evidence type="ECO:0000256" key="5">
    <source>
        <dbReference type="ARBA" id="ARBA00022705"/>
    </source>
</evidence>
<protein>
    <recommendedName>
        <fullName evidence="3 12">DNA replication and repair protein RecF</fullName>
    </recommendedName>
</protein>
<keyword evidence="10 12" id="KW-0234">DNA repair</keyword>
<proteinExistence type="inferred from homology"/>
<dbReference type="PANTHER" id="PTHR32182">
    <property type="entry name" value="DNA REPLICATION AND REPAIR PROTEIN RECF"/>
    <property type="match status" value="1"/>
</dbReference>
<dbReference type="InterPro" id="IPR003395">
    <property type="entry name" value="RecF/RecN/SMC_N"/>
</dbReference>
<comment type="function">
    <text evidence="12 13">The RecF protein is involved in DNA metabolism; it is required for DNA replication and normal SOS inducibility. RecF binds preferentially to single-stranded, linear DNA. It also seems to bind ATP.</text>
</comment>
<dbReference type="OrthoDB" id="9803889at2"/>
<evidence type="ECO:0000256" key="1">
    <source>
        <dbReference type="ARBA" id="ARBA00004496"/>
    </source>
</evidence>
<evidence type="ECO:0000313" key="16">
    <source>
        <dbReference type="Proteomes" id="UP000199512"/>
    </source>
</evidence>
<dbReference type="AlphaFoldDB" id="A0A1H8K736"/>
<evidence type="ECO:0000256" key="6">
    <source>
        <dbReference type="ARBA" id="ARBA00022741"/>
    </source>
</evidence>
<keyword evidence="8 12" id="KW-0067">ATP-binding</keyword>
<accession>A0A1H8K736</accession>
<dbReference type="InterPro" id="IPR018078">
    <property type="entry name" value="DNA-binding_RecF_CS"/>
</dbReference>
<evidence type="ECO:0000256" key="13">
    <source>
        <dbReference type="RuleBase" id="RU000578"/>
    </source>
</evidence>
<dbReference type="PROSITE" id="PS00617">
    <property type="entry name" value="RECF_1"/>
    <property type="match status" value="1"/>
</dbReference>
<dbReference type="GO" id="GO:0000731">
    <property type="term" value="P:DNA synthesis involved in DNA repair"/>
    <property type="evidence" value="ECO:0007669"/>
    <property type="project" value="TreeGrafter"/>
</dbReference>
<dbReference type="PROSITE" id="PS00618">
    <property type="entry name" value="RECF_2"/>
    <property type="match status" value="1"/>
</dbReference>
<evidence type="ECO:0000256" key="11">
    <source>
        <dbReference type="ARBA" id="ARBA00023236"/>
    </source>
</evidence>
<dbReference type="GO" id="GO:0006302">
    <property type="term" value="P:double-strand break repair"/>
    <property type="evidence" value="ECO:0007669"/>
    <property type="project" value="TreeGrafter"/>
</dbReference>
<dbReference type="HAMAP" id="MF_00365">
    <property type="entry name" value="RecF"/>
    <property type="match status" value="1"/>
</dbReference>
<dbReference type="RefSeq" id="WP_091976091.1">
    <property type="nucleotide sequence ID" value="NZ_CAUWDX010000033.1"/>
</dbReference>
<comment type="subcellular location">
    <subcellularLocation>
        <location evidence="1 12 13">Cytoplasm</location>
    </subcellularLocation>
</comment>
<keyword evidence="9 12" id="KW-0238">DNA-binding</keyword>
<evidence type="ECO:0000256" key="12">
    <source>
        <dbReference type="HAMAP-Rule" id="MF_00365"/>
    </source>
</evidence>
<keyword evidence="6 12" id="KW-0547">Nucleotide-binding</keyword>
<dbReference type="InterPro" id="IPR042174">
    <property type="entry name" value="RecF_2"/>
</dbReference>
<dbReference type="EMBL" id="FODF01000024">
    <property type="protein sequence ID" value="SEN88859.1"/>
    <property type="molecule type" value="Genomic_DNA"/>
</dbReference>
<feature type="domain" description="RecF/RecN/SMC N-terminal" evidence="14">
    <location>
        <begin position="3"/>
        <end position="340"/>
    </location>
</feature>
<dbReference type="NCBIfam" id="TIGR00611">
    <property type="entry name" value="recf"/>
    <property type="match status" value="1"/>
</dbReference>
<dbReference type="Pfam" id="PF02463">
    <property type="entry name" value="SMC_N"/>
    <property type="match status" value="1"/>
</dbReference>
<organism evidence="15 16">
    <name type="scientific">Peptostreptococcus russellii</name>
    <dbReference type="NCBI Taxonomy" id="215200"/>
    <lineage>
        <taxon>Bacteria</taxon>
        <taxon>Bacillati</taxon>
        <taxon>Bacillota</taxon>
        <taxon>Clostridia</taxon>
        <taxon>Peptostreptococcales</taxon>
        <taxon>Peptostreptococcaceae</taxon>
        <taxon>Peptostreptococcus</taxon>
    </lineage>
</organism>
<keyword evidence="5 12" id="KW-0235">DNA replication</keyword>
<gene>
    <name evidence="12" type="primary">recF</name>
    <name evidence="15" type="ORF">SAMN05216454_12410</name>
</gene>
<dbReference type="SUPFAM" id="SSF52540">
    <property type="entry name" value="P-loop containing nucleoside triphosphate hydrolases"/>
    <property type="match status" value="1"/>
</dbReference>
<dbReference type="GO" id="GO:0006260">
    <property type="term" value="P:DNA replication"/>
    <property type="evidence" value="ECO:0007669"/>
    <property type="project" value="UniProtKB-UniRule"/>
</dbReference>
<reference evidence="15 16" key="1">
    <citation type="submission" date="2016-10" db="EMBL/GenBank/DDBJ databases">
        <authorList>
            <person name="de Groot N.N."/>
        </authorList>
    </citation>
    <scope>NUCLEOTIDE SEQUENCE [LARGE SCALE GENOMIC DNA]</scope>
    <source>
        <strain evidence="15 16">Calf135</strain>
    </source>
</reference>
<feature type="binding site" evidence="12">
    <location>
        <begin position="30"/>
        <end position="37"/>
    </location>
    <ligand>
        <name>ATP</name>
        <dbReference type="ChEBI" id="CHEBI:30616"/>
    </ligand>
</feature>
<evidence type="ECO:0000256" key="4">
    <source>
        <dbReference type="ARBA" id="ARBA00022490"/>
    </source>
</evidence>
<keyword evidence="4 12" id="KW-0963">Cytoplasm</keyword>
<dbReference type="CDD" id="cd03242">
    <property type="entry name" value="ABC_RecF"/>
    <property type="match status" value="1"/>
</dbReference>
<sequence>MRINNLKLVNYRNYDSLLVDFNKNINLILGKNGQGKTNIVESLTLMSIGKSFRTNRDRELIKFGSENLYAGCSFSRNGIDKKIEVVVTKDKKGIKVNGVSIKSIQELLGNLNVVVFSPEDLKLVKDGPRERRVFIDKEISQIMPRYYSILTNYNKILNQRNRLLKSHKVDANLLEVYDCTLAEFGGEIYLIRMRFIEKLSEISNKLHKSLTSEKENLTIKYKNQLDIDTSTPLLEIRNQMMDKLMSSREQDMMNRNTKIGPHRDDLGIFINDIDVRLYGSQGQQRTASISLKLSEIELIKRELGDYPVLILDDVFSELDQNRQKMLVEKLKDIQMFVTSADPLHKNILGKDGYTIFYIDSGKVLKVENGGN</sequence>
<evidence type="ECO:0000256" key="7">
    <source>
        <dbReference type="ARBA" id="ARBA00022763"/>
    </source>
</evidence>
<dbReference type="PANTHER" id="PTHR32182:SF0">
    <property type="entry name" value="DNA REPLICATION AND REPAIR PROTEIN RECF"/>
    <property type="match status" value="1"/>
</dbReference>
<dbReference type="GO" id="GO:0003697">
    <property type="term" value="F:single-stranded DNA binding"/>
    <property type="evidence" value="ECO:0007669"/>
    <property type="project" value="UniProtKB-UniRule"/>
</dbReference>
<dbReference type="Proteomes" id="UP000199512">
    <property type="component" value="Unassembled WGS sequence"/>
</dbReference>
<dbReference type="Gene3D" id="3.40.50.300">
    <property type="entry name" value="P-loop containing nucleotide triphosphate hydrolases"/>
    <property type="match status" value="1"/>
</dbReference>
<dbReference type="GO" id="GO:0005524">
    <property type="term" value="F:ATP binding"/>
    <property type="evidence" value="ECO:0007669"/>
    <property type="project" value="UniProtKB-UniRule"/>
</dbReference>
<dbReference type="InterPro" id="IPR027417">
    <property type="entry name" value="P-loop_NTPase"/>
</dbReference>
<evidence type="ECO:0000256" key="2">
    <source>
        <dbReference type="ARBA" id="ARBA00008016"/>
    </source>
</evidence>
<dbReference type="GO" id="GO:0009432">
    <property type="term" value="P:SOS response"/>
    <property type="evidence" value="ECO:0007669"/>
    <property type="project" value="UniProtKB-UniRule"/>
</dbReference>
<dbReference type="STRING" id="215200.SAMN05216454_12410"/>
<dbReference type="GO" id="GO:0005737">
    <property type="term" value="C:cytoplasm"/>
    <property type="evidence" value="ECO:0007669"/>
    <property type="project" value="UniProtKB-SubCell"/>
</dbReference>